<sequence length="379" mass="43196">MKALTKAFLYTIKEDIQNVPLIAIMLFFPIVLILILGCALSTYFSEVQLPKTQILVVEEPSQFSIYKNILLTDKTFQKLFDPDYSSSYNQSKLQFEKSSKFSAIIHIKYLKNSPASTRYLPSFDIEIFTKENSTNVAFVKAYFNIFSNYYKTLQHRQSDFHIPDIIFESAMATHLPRALDYYAVTMVVMIALYGAMGGSAVIETEKRQNTITRLYISPQNPLLILMSKAMAQLVFLHAQLCIIVLFSKYIYKANWGNNILAILLVLLIYSIFAVFFGLCIRLLTRNLLLSNVLISSFAVASTFIAGGYFIVDIRPGLLQTIRNLLPNYVVQSSLFTLIYNPSEIGYVKHSVIYLIVLCLSLVVISLFLLRKVKACQFLR</sequence>
<keyword evidence="2 5" id="KW-0812">Transmembrane</keyword>
<dbReference type="InterPro" id="IPR013525">
    <property type="entry name" value="ABC2_TM"/>
</dbReference>
<proteinExistence type="predicted"/>
<dbReference type="eggNOG" id="COG0842">
    <property type="taxonomic scope" value="Bacteria"/>
</dbReference>
<keyword evidence="3 5" id="KW-1133">Transmembrane helix</keyword>
<keyword evidence="4 5" id="KW-0472">Membrane</keyword>
<dbReference type="HOGENOM" id="CLU_039483_0_3_9"/>
<dbReference type="InterPro" id="IPR052902">
    <property type="entry name" value="ABC-2_transporter"/>
</dbReference>
<dbReference type="OrthoDB" id="1864035at2"/>
<name>E4S5G9_CALA7</name>
<keyword evidence="8" id="KW-1185">Reference proteome</keyword>
<evidence type="ECO:0000259" key="6">
    <source>
        <dbReference type="PROSITE" id="PS51012"/>
    </source>
</evidence>
<dbReference type="PANTHER" id="PTHR43027">
    <property type="entry name" value="DOXORUBICIN RESISTANCE ABC TRANSPORTER PERMEASE PROTEIN DRRC-RELATED"/>
    <property type="match status" value="1"/>
</dbReference>
<feature type="transmembrane region" description="Helical" evidence="5">
    <location>
        <begin position="289"/>
        <end position="311"/>
    </location>
</feature>
<dbReference type="AlphaFoldDB" id="E4S5G9"/>
<evidence type="ECO:0000313" key="7">
    <source>
        <dbReference type="EMBL" id="ADQ39630.1"/>
    </source>
</evidence>
<dbReference type="STRING" id="632335.Calkr_0052"/>
<evidence type="ECO:0000313" key="8">
    <source>
        <dbReference type="Proteomes" id="UP000009256"/>
    </source>
</evidence>
<feature type="domain" description="ABC transmembrane type-2" evidence="6">
    <location>
        <begin position="147"/>
        <end position="372"/>
    </location>
</feature>
<dbReference type="RefSeq" id="WP_013431481.1">
    <property type="nucleotide sequence ID" value="NC_014721.1"/>
</dbReference>
<organism evidence="7 8">
    <name type="scientific">Caldicellulosiruptor acetigenus (strain ATCC 700853 / DSM 12137 / I77R1B)</name>
    <name type="common">Caldicellulosiruptor kristjanssonii</name>
    <dbReference type="NCBI Taxonomy" id="632335"/>
    <lineage>
        <taxon>Bacteria</taxon>
        <taxon>Bacillati</taxon>
        <taxon>Bacillota</taxon>
        <taxon>Bacillota incertae sedis</taxon>
        <taxon>Caldicellulosiruptorales</taxon>
        <taxon>Caldicellulosiruptoraceae</taxon>
        <taxon>Caldicellulosiruptor</taxon>
    </lineage>
</organism>
<feature type="transmembrane region" description="Helical" evidence="5">
    <location>
        <begin position="20"/>
        <end position="44"/>
    </location>
</feature>
<protein>
    <submittedName>
        <fullName evidence="7">ABC-2 type transporter</fullName>
    </submittedName>
</protein>
<dbReference type="InterPro" id="IPR047817">
    <property type="entry name" value="ABC2_TM_bact-type"/>
</dbReference>
<evidence type="ECO:0000256" key="1">
    <source>
        <dbReference type="ARBA" id="ARBA00004141"/>
    </source>
</evidence>
<feature type="transmembrane region" description="Helical" evidence="5">
    <location>
        <begin position="351"/>
        <end position="369"/>
    </location>
</feature>
<reference evidence="7 8" key="2">
    <citation type="journal article" date="2011" name="J. Bacteriol.">
        <title>Complete genome sequences for the anaerobic, extremely thermophilic plant biomass-degrading bacteria Caldicellulosiruptor hydrothermalis, Caldicellulosiruptor kristjanssonii, Caldicellulosiruptor kronotskyensis, Caldicellulosiruptor owensenis, and Caldicellulosiruptor lactoaceticus.</title>
        <authorList>
            <person name="Blumer-Schuette S.E."/>
            <person name="Ozdemir I."/>
            <person name="Mistry D."/>
            <person name="Lucas S."/>
            <person name="Lapidus A."/>
            <person name="Cheng J.F."/>
            <person name="Goodwin L.A."/>
            <person name="Pitluck S."/>
            <person name="Land M.L."/>
            <person name="Hauser L.J."/>
            <person name="Woyke T."/>
            <person name="Mikhailova N."/>
            <person name="Pati A."/>
            <person name="Kyrpides N.C."/>
            <person name="Ivanova N."/>
            <person name="Detter J.C."/>
            <person name="Walston-Davenport K."/>
            <person name="Han S."/>
            <person name="Adams M.W."/>
            <person name="Kelly R.M."/>
        </authorList>
    </citation>
    <scope>NUCLEOTIDE SEQUENCE [LARGE SCALE GENOMIC DNA]</scope>
    <source>
        <strain evidence="8">ATCC 700853 / DSM 12137 / I77R1B</strain>
    </source>
</reference>
<dbReference type="PANTHER" id="PTHR43027:SF1">
    <property type="entry name" value="DOXORUBICIN RESISTANCE ABC TRANSPORTER PERMEASE PROTEIN DRRC-RELATED"/>
    <property type="match status" value="1"/>
</dbReference>
<dbReference type="GO" id="GO:0140359">
    <property type="term" value="F:ABC-type transporter activity"/>
    <property type="evidence" value="ECO:0007669"/>
    <property type="project" value="InterPro"/>
</dbReference>
<feature type="transmembrane region" description="Helical" evidence="5">
    <location>
        <begin position="259"/>
        <end position="283"/>
    </location>
</feature>
<dbReference type="EMBL" id="CP002326">
    <property type="protein sequence ID" value="ADQ39630.1"/>
    <property type="molecule type" value="Genomic_DNA"/>
</dbReference>
<dbReference type="KEGG" id="cki:Calkr_0052"/>
<dbReference type="Pfam" id="PF12698">
    <property type="entry name" value="ABC2_membrane_3"/>
    <property type="match status" value="1"/>
</dbReference>
<reference key="1">
    <citation type="submission" date="2010-11" db="EMBL/GenBank/DDBJ databases">
        <title>Complete sequence of chromosome of Caldicellulosiruptor kristjanssonii 177R1B.</title>
        <authorList>
            <consortium name="US DOE Joint Genome Institute"/>
            <person name="Lucas S."/>
            <person name="Copeland A."/>
            <person name="Lapidus A."/>
            <person name="Cheng J.-F."/>
            <person name="Bruce D."/>
            <person name="Goodwin L."/>
            <person name="Pitluck S."/>
            <person name="Davenport K."/>
            <person name="Detter J.C."/>
            <person name="Han C."/>
            <person name="Tapia R."/>
            <person name="Land M."/>
            <person name="Hauser L."/>
            <person name="Jeffries C."/>
            <person name="Kyrpides N."/>
            <person name="Ivanova N."/>
            <person name="Mikhailova N."/>
            <person name="Blumer-Schuette S.E."/>
            <person name="Kelly R.M."/>
            <person name="Woyke T."/>
        </authorList>
    </citation>
    <scope>NUCLEOTIDE SEQUENCE</scope>
    <source>
        <strain>177R1B</strain>
    </source>
</reference>
<feature type="transmembrane region" description="Helical" evidence="5">
    <location>
        <begin position="181"/>
        <end position="202"/>
    </location>
</feature>
<evidence type="ECO:0000256" key="2">
    <source>
        <dbReference type="ARBA" id="ARBA00022692"/>
    </source>
</evidence>
<dbReference type="PROSITE" id="PS51012">
    <property type="entry name" value="ABC_TM2"/>
    <property type="match status" value="1"/>
</dbReference>
<dbReference type="GO" id="GO:0016020">
    <property type="term" value="C:membrane"/>
    <property type="evidence" value="ECO:0007669"/>
    <property type="project" value="UniProtKB-SubCell"/>
</dbReference>
<gene>
    <name evidence="7" type="ordered locus">Calkr_0052</name>
</gene>
<evidence type="ECO:0000256" key="3">
    <source>
        <dbReference type="ARBA" id="ARBA00022989"/>
    </source>
</evidence>
<evidence type="ECO:0000256" key="4">
    <source>
        <dbReference type="ARBA" id="ARBA00023136"/>
    </source>
</evidence>
<feature type="transmembrane region" description="Helical" evidence="5">
    <location>
        <begin position="222"/>
        <end position="247"/>
    </location>
</feature>
<accession>E4S5G9</accession>
<comment type="subcellular location">
    <subcellularLocation>
        <location evidence="1">Membrane</location>
        <topology evidence="1">Multi-pass membrane protein</topology>
    </subcellularLocation>
</comment>
<dbReference type="Proteomes" id="UP000009256">
    <property type="component" value="Chromosome"/>
</dbReference>
<evidence type="ECO:0000256" key="5">
    <source>
        <dbReference type="SAM" id="Phobius"/>
    </source>
</evidence>